<evidence type="ECO:0000256" key="2">
    <source>
        <dbReference type="ARBA" id="ARBA00022737"/>
    </source>
</evidence>
<evidence type="ECO:0000313" key="9">
    <source>
        <dbReference type="EMBL" id="ACI16056.1"/>
    </source>
</evidence>
<dbReference type="SUPFAM" id="SSF49493">
    <property type="entry name" value="HSP40/DnaJ peptide-binding domain"/>
    <property type="match status" value="2"/>
</dbReference>
<dbReference type="InterPro" id="IPR018253">
    <property type="entry name" value="DnaJ_domain_CS"/>
</dbReference>
<dbReference type="GO" id="GO:0008270">
    <property type="term" value="F:zinc ion binding"/>
    <property type="evidence" value="ECO:0007669"/>
    <property type="project" value="UniProtKB-KW"/>
</dbReference>
<dbReference type="PROSITE" id="PS50076">
    <property type="entry name" value="DNAJ_2"/>
    <property type="match status" value="1"/>
</dbReference>
<dbReference type="SUPFAM" id="SSF57938">
    <property type="entry name" value="DnaJ/Hsp40 cysteine-rich domain"/>
    <property type="match status" value="1"/>
</dbReference>
<evidence type="ECO:0000256" key="1">
    <source>
        <dbReference type="ARBA" id="ARBA00022723"/>
    </source>
</evidence>
<dbReference type="SUPFAM" id="SSF46565">
    <property type="entry name" value="Chaperone J-domain"/>
    <property type="match status" value="1"/>
</dbReference>
<dbReference type="InterPro" id="IPR001623">
    <property type="entry name" value="DnaJ_domain"/>
</dbReference>
<dbReference type="Pfam" id="PF00226">
    <property type="entry name" value="DnaJ"/>
    <property type="match status" value="1"/>
</dbReference>
<dbReference type="GO" id="GO:0051082">
    <property type="term" value="F:unfolded protein binding"/>
    <property type="evidence" value="ECO:0007669"/>
    <property type="project" value="InterPro"/>
</dbReference>
<keyword evidence="4 5" id="KW-0862">Zinc</keyword>
<dbReference type="AlphaFoldDB" id="B6DTM5"/>
<dbReference type="Gene3D" id="2.60.260.20">
    <property type="entry name" value="Urease metallochaperone UreE, N-terminal domain"/>
    <property type="match status" value="2"/>
</dbReference>
<dbReference type="GO" id="GO:0030544">
    <property type="term" value="F:Hsp70 protein binding"/>
    <property type="evidence" value="ECO:0007669"/>
    <property type="project" value="InterPro"/>
</dbReference>
<dbReference type="PROSITE" id="PS51188">
    <property type="entry name" value="ZF_CR"/>
    <property type="match status" value="1"/>
</dbReference>
<dbReference type="PRINTS" id="PR00625">
    <property type="entry name" value="JDOMAIN"/>
</dbReference>
<dbReference type="InterPro" id="IPR036410">
    <property type="entry name" value="HSP_DnaJ_Cys-rich_dom_sf"/>
</dbReference>
<dbReference type="VEuPathDB" id="TriTrypDB:BSAL_51550"/>
<evidence type="ECO:0000259" key="7">
    <source>
        <dbReference type="PROSITE" id="PS50076"/>
    </source>
</evidence>
<dbReference type="PROSITE" id="PS00636">
    <property type="entry name" value="DNAJ_1"/>
    <property type="match status" value="1"/>
</dbReference>
<keyword evidence="2" id="KW-0677">Repeat</keyword>
<dbReference type="Pfam" id="PF01556">
    <property type="entry name" value="DnaJ_C"/>
    <property type="match status" value="1"/>
</dbReference>
<dbReference type="PANTHER" id="PTHR43888">
    <property type="entry name" value="DNAJ-LIKE-2, ISOFORM A-RELATED"/>
    <property type="match status" value="1"/>
</dbReference>
<dbReference type="CDD" id="cd10719">
    <property type="entry name" value="DnaJ_zf"/>
    <property type="match status" value="1"/>
</dbReference>
<feature type="domain" description="J" evidence="7">
    <location>
        <begin position="6"/>
        <end position="71"/>
    </location>
</feature>
<dbReference type="InterPro" id="IPR008971">
    <property type="entry name" value="HSP40/DnaJ_pept-bd"/>
</dbReference>
<feature type="region of interest" description="Disordered" evidence="6">
    <location>
        <begin position="361"/>
        <end position="431"/>
    </location>
</feature>
<feature type="domain" description="CR-type" evidence="8">
    <location>
        <begin position="130"/>
        <end position="212"/>
    </location>
</feature>
<evidence type="ECO:0000256" key="3">
    <source>
        <dbReference type="ARBA" id="ARBA00022771"/>
    </source>
</evidence>
<protein>
    <submittedName>
        <fullName evidence="9">DnaJ chaperone protein</fullName>
    </submittedName>
</protein>
<dbReference type="CDD" id="cd06257">
    <property type="entry name" value="DnaJ"/>
    <property type="match status" value="1"/>
</dbReference>
<accession>B6DTM5</accession>
<dbReference type="InterPro" id="IPR044713">
    <property type="entry name" value="DNJA1/2-like"/>
</dbReference>
<feature type="zinc finger region" description="CR-type" evidence="5">
    <location>
        <begin position="130"/>
        <end position="212"/>
    </location>
</feature>
<dbReference type="EMBL" id="FJ168557">
    <property type="protein sequence ID" value="ACI16056.1"/>
    <property type="molecule type" value="Genomic_DNA"/>
</dbReference>
<dbReference type="Gene3D" id="1.10.287.110">
    <property type="entry name" value="DnaJ domain"/>
    <property type="match status" value="1"/>
</dbReference>
<keyword evidence="1 5" id="KW-0479">Metal-binding</keyword>
<dbReference type="InterPro" id="IPR002939">
    <property type="entry name" value="DnaJ_C"/>
</dbReference>
<dbReference type="CDD" id="cd10747">
    <property type="entry name" value="DnaJ_C"/>
    <property type="match status" value="1"/>
</dbReference>
<name>B6DTM5_BODSA</name>
<dbReference type="InterPro" id="IPR036869">
    <property type="entry name" value="J_dom_sf"/>
</dbReference>
<keyword evidence="3 5" id="KW-0863">Zinc-finger</keyword>
<reference evidence="9" key="1">
    <citation type="submission" date="2008-08" db="EMBL/GenBank/DDBJ databases">
        <title>Insights into the genome sequence of a free-living kinetoplastid: Bodo saltans (Kinetoplastida: Euglenozoa).</title>
        <authorList>
            <person name="Jackson A.P."/>
            <person name="Quail M.A."/>
            <person name="Berriman M."/>
        </authorList>
    </citation>
    <scope>NUCLEOTIDE SEQUENCE</scope>
    <source>
        <strain evidence="9">Lake Konstanz</strain>
    </source>
</reference>
<sequence length="431" mass="46205">MVADKALYDELCISPTATESEIKSAYRKLALKYHPDKNGGSEEAATKFKTVAEAYEILSDPQKRKLYDQGGKAAVDPSAGGGGGGGAGGFNAEDIFSSFFGGGRSAKPGQKKPHDILAEIELTLEEVYNGTNKLVRIARMRKCNGCAGTGSTDKQRITCSGCGGSGRRVQMVRIGGMAMQQQVGCPACQGVGVLPPRRPCGGCGAAGYCKEVKNFRVDVPRGTEDSDVVRISGEGDQSSKADIDGDILFVFEVLSHSQFRRVGAADLVVEVRVPLVRLLQNSFAIPIEHLDKRIIKCRLHDTEQLFSPSFAYTCAREGMPIKGTSNERGKLTVVVKVTMPVSLTIAQTQLLADALHYERPKQPAPEGAQYLSDWVPPEGHSSFTAGSEEKQSPKAKKSSNGGGSKRQQQQQQQGGGGQMPEGVHVQQCQQQ</sequence>
<dbReference type="Gene3D" id="2.10.230.10">
    <property type="entry name" value="Heat shock protein DnaJ, cysteine-rich domain"/>
    <property type="match status" value="1"/>
</dbReference>
<dbReference type="Pfam" id="PF00684">
    <property type="entry name" value="DnaJ_CXXCXGXG"/>
    <property type="match status" value="1"/>
</dbReference>
<evidence type="ECO:0000256" key="4">
    <source>
        <dbReference type="ARBA" id="ARBA00022833"/>
    </source>
</evidence>
<dbReference type="GO" id="GO:0006457">
    <property type="term" value="P:protein folding"/>
    <property type="evidence" value="ECO:0007669"/>
    <property type="project" value="InterPro"/>
</dbReference>
<evidence type="ECO:0000256" key="6">
    <source>
        <dbReference type="SAM" id="MobiDB-lite"/>
    </source>
</evidence>
<proteinExistence type="predicted"/>
<dbReference type="SMART" id="SM00271">
    <property type="entry name" value="DnaJ"/>
    <property type="match status" value="1"/>
</dbReference>
<evidence type="ECO:0000256" key="5">
    <source>
        <dbReference type="PROSITE-ProRule" id="PRU00546"/>
    </source>
</evidence>
<organism evidence="9">
    <name type="scientific">Bodo saltans</name>
    <name type="common">Flagellated protozoan</name>
    <dbReference type="NCBI Taxonomy" id="75058"/>
    <lineage>
        <taxon>Eukaryota</taxon>
        <taxon>Discoba</taxon>
        <taxon>Euglenozoa</taxon>
        <taxon>Kinetoplastea</taxon>
        <taxon>Metakinetoplastina</taxon>
        <taxon>Eubodonida</taxon>
        <taxon>Bodonidae</taxon>
        <taxon>Bodo</taxon>
    </lineage>
</organism>
<evidence type="ECO:0000259" key="8">
    <source>
        <dbReference type="PROSITE" id="PS51188"/>
    </source>
</evidence>
<dbReference type="InterPro" id="IPR001305">
    <property type="entry name" value="HSP_DnaJ_Cys-rich_dom"/>
</dbReference>